<evidence type="ECO:0000259" key="2">
    <source>
        <dbReference type="Pfam" id="PF00561"/>
    </source>
</evidence>
<dbReference type="EMBL" id="JALHBS010000069">
    <property type="protein sequence ID" value="MCP3055837.1"/>
    <property type="molecule type" value="Genomic_DNA"/>
</dbReference>
<organism evidence="3 4">
    <name type="scientific">Aurantimonas marianensis</name>
    <dbReference type="NCBI Taxonomy" id="2920428"/>
    <lineage>
        <taxon>Bacteria</taxon>
        <taxon>Pseudomonadati</taxon>
        <taxon>Pseudomonadota</taxon>
        <taxon>Alphaproteobacteria</taxon>
        <taxon>Hyphomicrobiales</taxon>
        <taxon>Aurantimonadaceae</taxon>
        <taxon>Aurantimonas</taxon>
    </lineage>
</organism>
<comment type="caution">
    <text evidence="3">The sequence shown here is derived from an EMBL/GenBank/DDBJ whole genome shotgun (WGS) entry which is preliminary data.</text>
</comment>
<reference evidence="3" key="1">
    <citation type="submission" date="2022-03" db="EMBL/GenBank/DDBJ databases">
        <title>Aurantimonas Liuensis sp. Nov., isolated from the hadal seawater of the Mariana Trench.</title>
        <authorList>
            <person name="Liu R."/>
        </authorList>
    </citation>
    <scope>NUCLEOTIDE SEQUENCE</scope>
    <source>
        <strain evidence="3">LRZ36</strain>
    </source>
</reference>
<dbReference type="PANTHER" id="PTHR43798:SF31">
    <property type="entry name" value="AB HYDROLASE SUPERFAMILY PROTEIN YCLE"/>
    <property type="match status" value="1"/>
</dbReference>
<gene>
    <name evidence="3" type="ORF">MJ956_11890</name>
</gene>
<dbReference type="InterPro" id="IPR000073">
    <property type="entry name" value="AB_hydrolase_1"/>
</dbReference>
<evidence type="ECO:0000256" key="1">
    <source>
        <dbReference type="ARBA" id="ARBA00022801"/>
    </source>
</evidence>
<evidence type="ECO:0000313" key="3">
    <source>
        <dbReference type="EMBL" id="MCP3055837.1"/>
    </source>
</evidence>
<dbReference type="PANTHER" id="PTHR43798">
    <property type="entry name" value="MONOACYLGLYCEROL LIPASE"/>
    <property type="match status" value="1"/>
</dbReference>
<dbReference type="AlphaFoldDB" id="A0A9X2H5U7"/>
<dbReference type="InterPro" id="IPR029058">
    <property type="entry name" value="AB_hydrolase_fold"/>
</dbReference>
<dbReference type="GO" id="GO:0016020">
    <property type="term" value="C:membrane"/>
    <property type="evidence" value="ECO:0007669"/>
    <property type="project" value="TreeGrafter"/>
</dbReference>
<name>A0A9X2H5U7_9HYPH</name>
<dbReference type="SUPFAM" id="SSF53474">
    <property type="entry name" value="alpha/beta-Hydrolases"/>
    <property type="match status" value="1"/>
</dbReference>
<dbReference type="Pfam" id="PF00561">
    <property type="entry name" value="Abhydrolase_1"/>
    <property type="match status" value="1"/>
</dbReference>
<feature type="domain" description="AB hydrolase-1" evidence="2">
    <location>
        <begin position="19"/>
        <end position="246"/>
    </location>
</feature>
<dbReference type="InterPro" id="IPR050266">
    <property type="entry name" value="AB_hydrolase_sf"/>
</dbReference>
<keyword evidence="1 3" id="KW-0378">Hydrolase</keyword>
<sequence length="278" mass="30648">MRTTHGEVSVVETCGKGLPVLLVHGNSSCKEVFRRQIESPEAEIYRMIAFDLPGHGRSSDACDPARTYSVSGYADVALELLDTLGIQHAAVFGWSYGGHIALEMLHRHPGIAGVMIVGAPPIASGILGVMRGYQLRRDMHLLAKSRLTPREIKRFARVCLGETSNRELERMIARTDERVRPLLARSMMSGDWADQKAVLERAFVPVAIVNGSQEPFAELSYLESLCCPTLWEGRCHVLDGAGHAPFRQTPDSFDPVFRHFLEAVARGNESRSLLARAG</sequence>
<dbReference type="Gene3D" id="3.40.50.1820">
    <property type="entry name" value="alpha/beta hydrolase"/>
    <property type="match status" value="1"/>
</dbReference>
<dbReference type="RefSeq" id="WP_253964672.1">
    <property type="nucleotide sequence ID" value="NZ_JALHBS010000069.1"/>
</dbReference>
<dbReference type="Proteomes" id="UP001155220">
    <property type="component" value="Unassembled WGS sequence"/>
</dbReference>
<proteinExistence type="predicted"/>
<accession>A0A9X2H5U7</accession>
<keyword evidence="4" id="KW-1185">Reference proteome</keyword>
<dbReference type="PRINTS" id="PR00111">
    <property type="entry name" value="ABHYDROLASE"/>
</dbReference>
<protein>
    <submittedName>
        <fullName evidence="3">Alpha/beta hydrolase</fullName>
    </submittedName>
</protein>
<dbReference type="GO" id="GO:0016787">
    <property type="term" value="F:hydrolase activity"/>
    <property type="evidence" value="ECO:0007669"/>
    <property type="project" value="UniProtKB-KW"/>
</dbReference>
<evidence type="ECO:0000313" key="4">
    <source>
        <dbReference type="Proteomes" id="UP001155220"/>
    </source>
</evidence>